<evidence type="ECO:0000313" key="15">
    <source>
        <dbReference type="Proteomes" id="UP000282086"/>
    </source>
</evidence>
<dbReference type="PANTHER" id="PTHR45526:SF1">
    <property type="entry name" value="TRANSCRIPTIONAL REGULATORY PROTEIN DCUR-RELATED"/>
    <property type="match status" value="1"/>
</dbReference>
<proteinExistence type="predicted"/>
<dbReference type="SUPFAM" id="SSF55874">
    <property type="entry name" value="ATPase domain of HSP90 chaperone/DNA topoisomerase II/histidine kinase"/>
    <property type="match status" value="1"/>
</dbReference>
<keyword evidence="9" id="KW-0010">Activator</keyword>
<evidence type="ECO:0000256" key="4">
    <source>
        <dbReference type="ARBA" id="ARBA00022490"/>
    </source>
</evidence>
<keyword evidence="7" id="KW-0805">Transcription regulation</keyword>
<dbReference type="PANTHER" id="PTHR45526">
    <property type="entry name" value="TRANSCRIPTIONAL REGULATORY PROTEIN DPIA"/>
    <property type="match status" value="1"/>
</dbReference>
<dbReference type="Gene3D" id="3.30.565.10">
    <property type="entry name" value="Histidine kinase-like ATPase, C-terminal domain"/>
    <property type="match status" value="1"/>
</dbReference>
<dbReference type="Pfam" id="PF20714">
    <property type="entry name" value="HTH_64"/>
    <property type="match status" value="1"/>
</dbReference>
<comment type="catalytic activity">
    <reaction evidence="1">
        <text>ATP + protein L-histidine = ADP + protein N-phospho-L-histidine.</text>
        <dbReference type="EC" id="2.7.13.3"/>
    </reaction>
</comment>
<feature type="domain" description="Response regulatory" evidence="13">
    <location>
        <begin position="81"/>
        <end position="197"/>
    </location>
</feature>
<gene>
    <name evidence="14" type="primary">SBOV47431</name>
    <name evidence="14" type="ORF">NCTC129_02212</name>
</gene>
<dbReference type="GO" id="GO:0003677">
    <property type="term" value="F:DNA binding"/>
    <property type="evidence" value="ECO:0007669"/>
    <property type="project" value="UniProtKB-KW"/>
</dbReference>
<evidence type="ECO:0000313" key="14">
    <source>
        <dbReference type="EMBL" id="VDZ96069.1"/>
    </source>
</evidence>
<evidence type="ECO:0000256" key="6">
    <source>
        <dbReference type="ARBA" id="ARBA00023012"/>
    </source>
</evidence>
<dbReference type="EMBL" id="LR134140">
    <property type="protein sequence ID" value="VDZ96069.1"/>
    <property type="molecule type" value="Genomic_DNA"/>
</dbReference>
<dbReference type="FunFam" id="3.40.50.2300:FF:000057">
    <property type="entry name" value="Transcriptional regulatory protein"/>
    <property type="match status" value="1"/>
</dbReference>
<dbReference type="InterPro" id="IPR011006">
    <property type="entry name" value="CheY-like_superfamily"/>
</dbReference>
<feature type="region of interest" description="Disordered" evidence="12">
    <location>
        <begin position="317"/>
        <end position="345"/>
    </location>
</feature>
<dbReference type="CDD" id="cd19925">
    <property type="entry name" value="REC_citrate_TCS"/>
    <property type="match status" value="1"/>
</dbReference>
<dbReference type="Pfam" id="PF02518">
    <property type="entry name" value="HATPase_c"/>
    <property type="match status" value="1"/>
</dbReference>
<dbReference type="AlphaFoldDB" id="A0A447MYI8"/>
<accession>A0A447MYI8</accession>
<comment type="subcellular location">
    <subcellularLocation>
        <location evidence="2">Cytoplasm</location>
    </subcellularLocation>
</comment>
<dbReference type="Proteomes" id="UP000282086">
    <property type="component" value="Chromosome"/>
</dbReference>
<keyword evidence="10" id="KW-0804">Transcription</keyword>
<evidence type="ECO:0000256" key="1">
    <source>
        <dbReference type="ARBA" id="ARBA00000085"/>
    </source>
</evidence>
<keyword evidence="5 11" id="KW-0597">Phosphoprotein</keyword>
<evidence type="ECO:0000256" key="12">
    <source>
        <dbReference type="SAM" id="MobiDB-lite"/>
    </source>
</evidence>
<dbReference type="EC" id="2.7.13.3" evidence="3"/>
<dbReference type="SMART" id="SM00448">
    <property type="entry name" value="REC"/>
    <property type="match status" value="1"/>
</dbReference>
<dbReference type="InterPro" id="IPR036890">
    <property type="entry name" value="HATPase_C_sf"/>
</dbReference>
<dbReference type="InterPro" id="IPR003594">
    <property type="entry name" value="HATPase_dom"/>
</dbReference>
<evidence type="ECO:0000256" key="11">
    <source>
        <dbReference type="PROSITE-ProRule" id="PRU00169"/>
    </source>
</evidence>
<feature type="modified residue" description="4-aspartylphosphate" evidence="11">
    <location>
        <position position="132"/>
    </location>
</feature>
<protein>
    <recommendedName>
        <fullName evidence="3">histidine kinase</fullName>
        <ecNumber evidence="3">2.7.13.3</ecNumber>
    </recommendedName>
</protein>
<dbReference type="SUPFAM" id="SSF52172">
    <property type="entry name" value="CheY-like"/>
    <property type="match status" value="1"/>
</dbReference>
<evidence type="ECO:0000256" key="2">
    <source>
        <dbReference type="ARBA" id="ARBA00004496"/>
    </source>
</evidence>
<dbReference type="GO" id="GO:0004673">
    <property type="term" value="F:protein histidine kinase activity"/>
    <property type="evidence" value="ECO:0007669"/>
    <property type="project" value="UniProtKB-EC"/>
</dbReference>
<evidence type="ECO:0000256" key="8">
    <source>
        <dbReference type="ARBA" id="ARBA00023125"/>
    </source>
</evidence>
<reference evidence="14 15" key="1">
    <citation type="submission" date="2018-12" db="EMBL/GenBank/DDBJ databases">
        <authorList>
            <consortium name="Pathogen Informatics"/>
        </authorList>
    </citation>
    <scope>NUCLEOTIDE SEQUENCE [LARGE SCALE GENOMIC DNA]</scope>
    <source>
        <strain evidence="14 15">NCTC129</strain>
    </source>
</reference>
<dbReference type="PRINTS" id="PR00344">
    <property type="entry name" value="BCTRLSENSOR"/>
</dbReference>
<dbReference type="PROSITE" id="PS50110">
    <property type="entry name" value="RESPONSE_REGULATORY"/>
    <property type="match status" value="1"/>
</dbReference>
<name>A0A447MYI8_SALET</name>
<dbReference type="InterPro" id="IPR051271">
    <property type="entry name" value="2C-system_Tx_regulators"/>
</dbReference>
<keyword evidence="6" id="KW-0902">Two-component regulatory system</keyword>
<evidence type="ECO:0000256" key="7">
    <source>
        <dbReference type="ARBA" id="ARBA00023015"/>
    </source>
</evidence>
<evidence type="ECO:0000256" key="10">
    <source>
        <dbReference type="ARBA" id="ARBA00023163"/>
    </source>
</evidence>
<dbReference type="Pfam" id="PF00072">
    <property type="entry name" value="Response_reg"/>
    <property type="match status" value="1"/>
</dbReference>
<dbReference type="GO" id="GO:0005737">
    <property type="term" value="C:cytoplasm"/>
    <property type="evidence" value="ECO:0007669"/>
    <property type="project" value="UniProtKB-SubCell"/>
</dbReference>
<evidence type="ECO:0000256" key="5">
    <source>
        <dbReference type="ARBA" id="ARBA00022553"/>
    </source>
</evidence>
<keyword evidence="8" id="KW-0238">DNA-binding</keyword>
<dbReference type="InterPro" id="IPR004358">
    <property type="entry name" value="Sig_transdc_His_kin-like_C"/>
</dbReference>
<organism evidence="14 15">
    <name type="scientific">Salmonella enterica I</name>
    <dbReference type="NCBI Taxonomy" id="59201"/>
    <lineage>
        <taxon>Bacteria</taxon>
        <taxon>Pseudomonadati</taxon>
        <taxon>Pseudomonadota</taxon>
        <taxon>Gammaproteobacteria</taxon>
        <taxon>Enterobacterales</taxon>
        <taxon>Enterobacteriaceae</taxon>
        <taxon>Salmonella</taxon>
    </lineage>
</organism>
<sequence>MKSLFEVADQGCGIDENIRQHIFERGVTTHNNGDHGIGLWLVHSYVKQANGDIIVDSNNPFGTIFTSISLLPEKNNMDSITTLIVEDEPMLAEILVDTIKLFPQFSIVGIADKLESAKKQIRLYQPQLILLDNFLPDGKGIDLIRHTISTNYTGRIIFITADNHMDTISDALRMGVFDYLIKPVHYQRLQHTLERFTRYRSSLRSSEQANQTHVDALFNIQAKEQTAEPNSELRGIDENTFNRVRQIFADPQAVHTADTLAQILGSSKTTARRYLEQGVKNNFLEAEISYGKVGRPGETLSRQSMRLWRQHVITAHRQTPQPPTDENRPHPAPAPPARWRAAPRRPSISTTVVPAVYCPCVSTATKQDCRVKSSGRTSQAIAQRSCIRTPVRILPLR</sequence>
<dbReference type="GO" id="GO:0000156">
    <property type="term" value="F:phosphorelay response regulator activity"/>
    <property type="evidence" value="ECO:0007669"/>
    <property type="project" value="TreeGrafter"/>
</dbReference>
<dbReference type="InterPro" id="IPR048714">
    <property type="entry name" value="DpiA-like_HTH"/>
</dbReference>
<evidence type="ECO:0000256" key="3">
    <source>
        <dbReference type="ARBA" id="ARBA00012438"/>
    </source>
</evidence>
<dbReference type="Gene3D" id="3.40.50.2300">
    <property type="match status" value="1"/>
</dbReference>
<evidence type="ECO:0000256" key="9">
    <source>
        <dbReference type="ARBA" id="ARBA00023159"/>
    </source>
</evidence>
<evidence type="ECO:0000259" key="13">
    <source>
        <dbReference type="PROSITE" id="PS50110"/>
    </source>
</evidence>
<keyword evidence="4" id="KW-0963">Cytoplasm</keyword>
<dbReference type="InterPro" id="IPR001789">
    <property type="entry name" value="Sig_transdc_resp-reg_receiver"/>
</dbReference>